<sequence length="169" mass="19862">MVRCKNTAGSSRPPPPPEPAEIAIFENDASEERYLQIQSKQILQEKGFMFPNEERFRLPLEVYDVIMQHGWEKFAKHPDKKDLRKKPINVTLVKEFYAHFTDPNQEMVYVPAGRMEFTTRAINNFFALKDMDDQHTTFVNNMRDQNIDFLLENLCFQGDEWDASNTIVE</sequence>
<dbReference type="EMBL" id="JBBPBN010000011">
    <property type="protein sequence ID" value="KAK9028460.1"/>
    <property type="molecule type" value="Genomic_DNA"/>
</dbReference>
<evidence type="ECO:0000313" key="1">
    <source>
        <dbReference type="EMBL" id="KAK9028460.1"/>
    </source>
</evidence>
<dbReference type="Proteomes" id="UP001396334">
    <property type="component" value="Unassembled WGS sequence"/>
</dbReference>
<comment type="caution">
    <text evidence="1">The sequence shown here is derived from an EMBL/GenBank/DDBJ whole genome shotgun (WGS) entry which is preliminary data.</text>
</comment>
<reference evidence="1 2" key="1">
    <citation type="journal article" date="2024" name="G3 (Bethesda)">
        <title>Genome assembly of Hibiscus sabdariffa L. provides insights into metabolisms of medicinal natural products.</title>
        <authorList>
            <person name="Kim T."/>
        </authorList>
    </citation>
    <scope>NUCLEOTIDE SEQUENCE [LARGE SCALE GENOMIC DNA]</scope>
    <source>
        <strain evidence="1">TK-2024</strain>
        <tissue evidence="1">Old leaves</tissue>
    </source>
</reference>
<gene>
    <name evidence="1" type="ORF">V6N11_025620</name>
</gene>
<protein>
    <submittedName>
        <fullName evidence="1">Uncharacterized protein</fullName>
    </submittedName>
</protein>
<proteinExistence type="predicted"/>
<name>A0ABR2STV0_9ROSI</name>
<keyword evidence="2" id="KW-1185">Reference proteome</keyword>
<evidence type="ECO:0000313" key="2">
    <source>
        <dbReference type="Proteomes" id="UP001396334"/>
    </source>
</evidence>
<accession>A0ABR2STV0</accession>
<organism evidence="1 2">
    <name type="scientific">Hibiscus sabdariffa</name>
    <name type="common">roselle</name>
    <dbReference type="NCBI Taxonomy" id="183260"/>
    <lineage>
        <taxon>Eukaryota</taxon>
        <taxon>Viridiplantae</taxon>
        <taxon>Streptophyta</taxon>
        <taxon>Embryophyta</taxon>
        <taxon>Tracheophyta</taxon>
        <taxon>Spermatophyta</taxon>
        <taxon>Magnoliopsida</taxon>
        <taxon>eudicotyledons</taxon>
        <taxon>Gunneridae</taxon>
        <taxon>Pentapetalae</taxon>
        <taxon>rosids</taxon>
        <taxon>malvids</taxon>
        <taxon>Malvales</taxon>
        <taxon>Malvaceae</taxon>
        <taxon>Malvoideae</taxon>
        <taxon>Hibiscus</taxon>
    </lineage>
</organism>